<sequence length="331" mass="35755">MGRRRFIALFGILAHTPRVVGKNDFNPAFPTTFSFNATTPFIWQEIKGTALASLFVVGDSDQFERFELPLDPQACVRTTIVDKVTTCTLWLNNGTATFGGSYAEKLVAGRLYHLLLHYEAEDAKSEGSSESPVFRMINPLPVPTGSGSPTSTPSPILSSQNSTSSQTAPKSPSSGSISRTSSTREASSTTSTILETESASPPASSTSSPYPSPSATTLPSAPNSLTPGAKVGITVGVLSVVISAFLILFFLYRKRQAKKKKKQLAQSANRDTGIDLDDIAITLGSPVTYDRVSEGRRGWHQRDTPRHPTHVPRTLDKRDQSQQELLHGSPF</sequence>
<keyword evidence="9" id="KW-1185">Reference proteome</keyword>
<feature type="region of interest" description="Disordered" evidence="5">
    <location>
        <begin position="292"/>
        <end position="331"/>
    </location>
</feature>
<feature type="chain" id="PRO_5009445719" description="Mid2 domain-containing protein" evidence="7">
    <location>
        <begin position="22"/>
        <end position="331"/>
    </location>
</feature>
<feature type="compositionally biased region" description="Basic and acidic residues" evidence="5">
    <location>
        <begin position="292"/>
        <end position="306"/>
    </location>
</feature>
<dbReference type="GO" id="GO:0071944">
    <property type="term" value="C:cell periphery"/>
    <property type="evidence" value="ECO:0007669"/>
    <property type="project" value="UniProtKB-ARBA"/>
</dbReference>
<evidence type="ECO:0000256" key="2">
    <source>
        <dbReference type="ARBA" id="ARBA00022692"/>
    </source>
</evidence>
<dbReference type="Proteomes" id="UP000178912">
    <property type="component" value="Unassembled WGS sequence"/>
</dbReference>
<evidence type="ECO:0000256" key="1">
    <source>
        <dbReference type="ARBA" id="ARBA00004167"/>
    </source>
</evidence>
<feature type="compositionally biased region" description="Polar residues" evidence="5">
    <location>
        <begin position="160"/>
        <end position="170"/>
    </location>
</feature>
<dbReference type="AlphaFoldDB" id="A0A1E1K539"/>
<dbReference type="OrthoDB" id="3560016at2759"/>
<comment type="subcellular location">
    <subcellularLocation>
        <location evidence="1">Membrane</location>
        <topology evidence="1">Single-pass membrane protein</topology>
    </subcellularLocation>
</comment>
<name>A0A1E1K539_9HELO</name>
<feature type="signal peptide" evidence="7">
    <location>
        <begin position="1"/>
        <end position="21"/>
    </location>
</feature>
<evidence type="ECO:0000256" key="4">
    <source>
        <dbReference type="ARBA" id="ARBA00023136"/>
    </source>
</evidence>
<keyword evidence="7" id="KW-0732">Signal</keyword>
<protein>
    <recommendedName>
        <fullName evidence="10">Mid2 domain-containing protein</fullName>
    </recommendedName>
</protein>
<evidence type="ECO:0000313" key="8">
    <source>
        <dbReference type="EMBL" id="CZS93163.1"/>
    </source>
</evidence>
<feature type="transmembrane region" description="Helical" evidence="6">
    <location>
        <begin position="231"/>
        <end position="252"/>
    </location>
</feature>
<evidence type="ECO:0008006" key="10">
    <source>
        <dbReference type="Google" id="ProtNLM"/>
    </source>
</evidence>
<evidence type="ECO:0000256" key="7">
    <source>
        <dbReference type="SAM" id="SignalP"/>
    </source>
</evidence>
<keyword evidence="2 6" id="KW-0812">Transmembrane</keyword>
<accession>A0A1E1K539</accession>
<feature type="compositionally biased region" description="Low complexity" evidence="5">
    <location>
        <begin position="171"/>
        <end position="221"/>
    </location>
</feature>
<dbReference type="PANTHER" id="PTHR15549">
    <property type="entry name" value="PAIRED IMMUNOGLOBULIN-LIKE TYPE 2 RECEPTOR"/>
    <property type="match status" value="1"/>
</dbReference>
<evidence type="ECO:0000256" key="5">
    <source>
        <dbReference type="SAM" id="MobiDB-lite"/>
    </source>
</evidence>
<keyword evidence="4 6" id="KW-0472">Membrane</keyword>
<feature type="compositionally biased region" description="Low complexity" evidence="5">
    <location>
        <begin position="143"/>
        <end position="159"/>
    </location>
</feature>
<organism evidence="8 9">
    <name type="scientific">Rhynchosporium agropyri</name>
    <dbReference type="NCBI Taxonomy" id="914238"/>
    <lineage>
        <taxon>Eukaryota</taxon>
        <taxon>Fungi</taxon>
        <taxon>Dikarya</taxon>
        <taxon>Ascomycota</taxon>
        <taxon>Pezizomycotina</taxon>
        <taxon>Leotiomycetes</taxon>
        <taxon>Helotiales</taxon>
        <taxon>Ploettnerulaceae</taxon>
        <taxon>Rhynchosporium</taxon>
    </lineage>
</organism>
<feature type="region of interest" description="Disordered" evidence="5">
    <location>
        <begin position="125"/>
        <end position="221"/>
    </location>
</feature>
<dbReference type="InterPro" id="IPR051694">
    <property type="entry name" value="Immunoregulatory_rcpt-like"/>
</dbReference>
<gene>
    <name evidence="8" type="ORF">RAG0_03563</name>
</gene>
<dbReference type="EMBL" id="FJUX01000015">
    <property type="protein sequence ID" value="CZS93163.1"/>
    <property type="molecule type" value="Genomic_DNA"/>
</dbReference>
<proteinExistence type="predicted"/>
<dbReference type="GO" id="GO:0016020">
    <property type="term" value="C:membrane"/>
    <property type="evidence" value="ECO:0007669"/>
    <property type="project" value="UniProtKB-SubCell"/>
</dbReference>
<evidence type="ECO:0000256" key="6">
    <source>
        <dbReference type="SAM" id="Phobius"/>
    </source>
</evidence>
<evidence type="ECO:0000313" key="9">
    <source>
        <dbReference type="Proteomes" id="UP000178912"/>
    </source>
</evidence>
<evidence type="ECO:0000256" key="3">
    <source>
        <dbReference type="ARBA" id="ARBA00022989"/>
    </source>
</evidence>
<reference evidence="9" key="1">
    <citation type="submission" date="2016-03" db="EMBL/GenBank/DDBJ databases">
        <authorList>
            <person name="Guldener U."/>
        </authorList>
    </citation>
    <scope>NUCLEOTIDE SEQUENCE [LARGE SCALE GENOMIC DNA]</scope>
    <source>
        <strain evidence="9">04CH-RAC-A.6.1</strain>
    </source>
</reference>
<keyword evidence="3 6" id="KW-1133">Transmembrane helix</keyword>